<evidence type="ECO:0000259" key="1">
    <source>
        <dbReference type="Pfam" id="PF07287"/>
    </source>
</evidence>
<dbReference type="InterPro" id="IPR010839">
    <property type="entry name" value="AtuA_N"/>
</dbReference>
<dbReference type="EMBL" id="UINC01097817">
    <property type="protein sequence ID" value="SVC55845.1"/>
    <property type="molecule type" value="Genomic_DNA"/>
</dbReference>
<reference evidence="2" key="1">
    <citation type="submission" date="2018-05" db="EMBL/GenBank/DDBJ databases">
        <authorList>
            <person name="Lanie J.A."/>
            <person name="Ng W.-L."/>
            <person name="Kazmierczak K.M."/>
            <person name="Andrzejewski T.M."/>
            <person name="Davidsen T.M."/>
            <person name="Wayne K.J."/>
            <person name="Tettelin H."/>
            <person name="Glass J.I."/>
            <person name="Rusch D."/>
            <person name="Podicherti R."/>
            <person name="Tsui H.-C.T."/>
            <person name="Winkler M.E."/>
        </authorList>
    </citation>
    <scope>NUCLEOTIDE SEQUENCE</scope>
</reference>
<dbReference type="Pfam" id="PF07287">
    <property type="entry name" value="AtuA"/>
    <property type="match status" value="1"/>
</dbReference>
<proteinExistence type="predicted"/>
<accession>A0A382N694</accession>
<feature type="domain" description="Acyclic terpene utilisation N-terminal" evidence="1">
    <location>
        <begin position="1"/>
        <end position="42"/>
    </location>
</feature>
<evidence type="ECO:0000313" key="2">
    <source>
        <dbReference type="EMBL" id="SVC55845.1"/>
    </source>
</evidence>
<feature type="non-terminal residue" evidence="2">
    <location>
        <position position="44"/>
    </location>
</feature>
<sequence length="44" mass="4806">MVEGGPIDVLTGDWLAELTMLILARTQAKRPGGGYARSFVRQTE</sequence>
<gene>
    <name evidence="2" type="ORF">METZ01_LOCUS308699</name>
</gene>
<protein>
    <recommendedName>
        <fullName evidence="1">Acyclic terpene utilisation N-terminal domain-containing protein</fullName>
    </recommendedName>
</protein>
<organism evidence="2">
    <name type="scientific">marine metagenome</name>
    <dbReference type="NCBI Taxonomy" id="408172"/>
    <lineage>
        <taxon>unclassified sequences</taxon>
        <taxon>metagenomes</taxon>
        <taxon>ecological metagenomes</taxon>
    </lineage>
</organism>
<dbReference type="AlphaFoldDB" id="A0A382N694"/>
<name>A0A382N694_9ZZZZ</name>